<proteinExistence type="predicted"/>
<evidence type="ECO:0000313" key="1">
    <source>
        <dbReference type="EMBL" id="GAF88694.1"/>
    </source>
</evidence>
<dbReference type="EMBL" id="BARS01019244">
    <property type="protein sequence ID" value="GAF88694.1"/>
    <property type="molecule type" value="Genomic_DNA"/>
</dbReference>
<sequence length="39" mass="4714">IQRLKFEKYEQYRIDLAIDNQMKASLPLHVKEIPNQTKL</sequence>
<gene>
    <name evidence="1" type="ORF">S01H1_31209</name>
</gene>
<feature type="non-terminal residue" evidence="1">
    <location>
        <position position="1"/>
    </location>
</feature>
<organism evidence="1">
    <name type="scientific">marine sediment metagenome</name>
    <dbReference type="NCBI Taxonomy" id="412755"/>
    <lineage>
        <taxon>unclassified sequences</taxon>
        <taxon>metagenomes</taxon>
        <taxon>ecological metagenomes</taxon>
    </lineage>
</organism>
<comment type="caution">
    <text evidence="1">The sequence shown here is derived from an EMBL/GenBank/DDBJ whole genome shotgun (WGS) entry which is preliminary data.</text>
</comment>
<dbReference type="AlphaFoldDB" id="X0T651"/>
<protein>
    <submittedName>
        <fullName evidence="1">Uncharacterized protein</fullName>
    </submittedName>
</protein>
<accession>X0T651</accession>
<reference evidence="1" key="1">
    <citation type="journal article" date="2014" name="Front. Microbiol.">
        <title>High frequency of phylogenetically diverse reductive dehalogenase-homologous genes in deep subseafloor sedimentary metagenomes.</title>
        <authorList>
            <person name="Kawai M."/>
            <person name="Futagami T."/>
            <person name="Toyoda A."/>
            <person name="Takaki Y."/>
            <person name="Nishi S."/>
            <person name="Hori S."/>
            <person name="Arai W."/>
            <person name="Tsubouchi T."/>
            <person name="Morono Y."/>
            <person name="Uchiyama I."/>
            <person name="Ito T."/>
            <person name="Fujiyama A."/>
            <person name="Inagaki F."/>
            <person name="Takami H."/>
        </authorList>
    </citation>
    <scope>NUCLEOTIDE SEQUENCE</scope>
    <source>
        <strain evidence="1">Expedition CK06-06</strain>
    </source>
</reference>
<name>X0T651_9ZZZZ</name>